<evidence type="ECO:0000313" key="1">
    <source>
        <dbReference type="EMBL" id="KPM49443.1"/>
    </source>
</evidence>
<dbReference type="Pfam" id="PF12094">
    <property type="entry name" value="DUF3570"/>
    <property type="match status" value="1"/>
</dbReference>
<gene>
    <name evidence="1" type="ORF">AFM12_02185</name>
</gene>
<sequence>MKKLLIAIGLYFSIYASGQAQTLHDFREKVKENYKSRKLKIEEVNFVSSYYQQDGNNSAVTGGIGTEALFNIGNSLDVTVSMVDKKERKHTLNGQMNIDAYTSASSDNIDPMTFSGASRSDVHVYPSLTYSVENPETGVTKSFGINTSYEYDYLSFGANLGLAKISRDNNTELAFKAGAFIDRWQIILPYELRPAGQRDDDDNETFSPRNTFYGGLTLSRIVNKNLQVLLTVEPSYQQGFLSTPFHRVYFADGSLSTEKLPDSRIKLPVGLRTSYFLGDRFIFRGFYRYYVDDWGMKGHTASLEVPIKLSPFSSISPFYRFNRQSAVDFFKPYGEHMTTDSFYTSDYDISGFDSHFMGFGLRKSTPGGVFGIQHLNAIELRAGYYIRSTGLNSGIGSILFKLK</sequence>
<dbReference type="AlphaFoldDB" id="A0A0P7BWY4"/>
<dbReference type="InterPro" id="IPR021953">
    <property type="entry name" value="DUF3570"/>
</dbReference>
<organism evidence="1 2">
    <name type="scientific">Jiulongibacter sediminis</name>
    <dbReference type="NCBI Taxonomy" id="1605367"/>
    <lineage>
        <taxon>Bacteria</taxon>
        <taxon>Pseudomonadati</taxon>
        <taxon>Bacteroidota</taxon>
        <taxon>Cytophagia</taxon>
        <taxon>Cytophagales</taxon>
        <taxon>Leadbetterellaceae</taxon>
        <taxon>Jiulongibacter</taxon>
    </lineage>
</organism>
<dbReference type="EMBL" id="LGTQ01000005">
    <property type="protein sequence ID" value="KPM49443.1"/>
    <property type="molecule type" value="Genomic_DNA"/>
</dbReference>
<dbReference type="PATRIC" id="fig|1605367.3.peg.1780"/>
<dbReference type="RefSeq" id="WP_055143639.1">
    <property type="nucleotide sequence ID" value="NZ_JXSZ01000005.1"/>
</dbReference>
<keyword evidence="2" id="KW-1185">Reference proteome</keyword>
<evidence type="ECO:0008006" key="3">
    <source>
        <dbReference type="Google" id="ProtNLM"/>
    </source>
</evidence>
<accession>A0A0P7BWY4</accession>
<comment type="caution">
    <text evidence="1">The sequence shown here is derived from an EMBL/GenBank/DDBJ whole genome shotgun (WGS) entry which is preliminary data.</text>
</comment>
<dbReference type="OrthoDB" id="5450709at2"/>
<dbReference type="STRING" id="1605367.AFM12_02185"/>
<proteinExistence type="predicted"/>
<protein>
    <recommendedName>
        <fullName evidence="3">DUF3570 domain-containing protein</fullName>
    </recommendedName>
</protein>
<name>A0A0P7BWY4_9BACT</name>
<reference evidence="1 2" key="1">
    <citation type="submission" date="2015-07" db="EMBL/GenBank/DDBJ databases">
        <title>The draft genome sequence of Leadbetterella sp. JN14-9.</title>
        <authorList>
            <person name="Liu Y."/>
            <person name="Du J."/>
            <person name="Shao Z."/>
        </authorList>
    </citation>
    <scope>NUCLEOTIDE SEQUENCE [LARGE SCALE GENOMIC DNA]</scope>
    <source>
        <strain evidence="1 2">JN14-9</strain>
    </source>
</reference>
<dbReference type="Proteomes" id="UP000050454">
    <property type="component" value="Unassembled WGS sequence"/>
</dbReference>
<evidence type="ECO:0000313" key="2">
    <source>
        <dbReference type="Proteomes" id="UP000050454"/>
    </source>
</evidence>